<dbReference type="InterPro" id="IPR046593">
    <property type="entry name" value="DUF6651"/>
</dbReference>
<accession>A0A2U8I3G1</accession>
<dbReference type="RefSeq" id="WP_119797167.1">
    <property type="nucleotide sequence ID" value="NZ_CP021659.1"/>
</dbReference>
<organism evidence="4 5">
    <name type="scientific">Candidatus Fukatsuia symbiotica</name>
    <dbReference type="NCBI Taxonomy" id="1878942"/>
    <lineage>
        <taxon>Bacteria</taxon>
        <taxon>Pseudomonadati</taxon>
        <taxon>Pseudomonadota</taxon>
        <taxon>Gammaproteobacteria</taxon>
        <taxon>Enterobacterales</taxon>
        <taxon>Yersiniaceae</taxon>
        <taxon>Candidatus Fukatsuia</taxon>
    </lineage>
</organism>
<dbReference type="AlphaFoldDB" id="A0A2U8I3G1"/>
<evidence type="ECO:0000313" key="4">
    <source>
        <dbReference type="EMBL" id="AWK13639.1"/>
    </source>
</evidence>
<dbReference type="Proteomes" id="UP000261875">
    <property type="component" value="Chromosome"/>
</dbReference>
<dbReference type="KEGG" id="fsm:CCS41_02645"/>
<evidence type="ECO:0000313" key="5">
    <source>
        <dbReference type="Proteomes" id="UP000261875"/>
    </source>
</evidence>
<evidence type="ECO:0000259" key="3">
    <source>
        <dbReference type="Pfam" id="PF20356"/>
    </source>
</evidence>
<feature type="domain" description="DUF6651" evidence="3">
    <location>
        <begin position="110"/>
        <end position="222"/>
    </location>
</feature>
<evidence type="ECO:0000256" key="2">
    <source>
        <dbReference type="SAM" id="MobiDB-lite"/>
    </source>
</evidence>
<gene>
    <name evidence="4" type="ORF">CCS41_02645</name>
</gene>
<dbReference type="OrthoDB" id="5465243at2"/>
<name>A0A2U8I3G1_9GAMM</name>
<reference evidence="4 5" key="1">
    <citation type="submission" date="2017-05" db="EMBL/GenBank/DDBJ databases">
        <title>Genome sequence of Candidatus Fukatsuia symbiotica and Candidatus Hamiltonella defensa from Acyrthosiphon pisum strain 5D.</title>
        <authorList>
            <person name="Patel V.A."/>
            <person name="Chevignon G."/>
            <person name="Russell J.A."/>
            <person name="Oliver K.M."/>
        </authorList>
    </citation>
    <scope>NUCLEOTIDE SEQUENCE [LARGE SCALE GENOMIC DNA]</scope>
    <source>
        <strain evidence="4 5">5D</strain>
    </source>
</reference>
<keyword evidence="1" id="KW-0175">Coiled coil</keyword>
<feature type="coiled-coil region" evidence="1">
    <location>
        <begin position="32"/>
        <end position="59"/>
    </location>
</feature>
<feature type="compositionally biased region" description="Polar residues" evidence="2">
    <location>
        <begin position="214"/>
        <end position="223"/>
    </location>
</feature>
<protein>
    <recommendedName>
        <fullName evidence="3">DUF6651 domain-containing protein</fullName>
    </recommendedName>
</protein>
<dbReference type="Pfam" id="PF20356">
    <property type="entry name" value="DUF6651"/>
    <property type="match status" value="1"/>
</dbReference>
<sequence>MKLHLDTEGKAVLENGMLVYLHEDGKAIPFDAVAALNKINALNGEAKNHREAKEALEAKLKAFAGIDDPAKAREALQTLTHIDQKKLIEAGAVDQVKAQITQAFQTQLDEASSKNKTLEAQLYQEMIGGRFSSSAFIQDNLAIPADLVQARFGQAFNIDAGKVVATDAAGNKVFSRRQPGEIAEFEEALEYLIEQYPHKDHILKASGHRGGGSQPTPQQNGQKTLKRSAFDALDIGSKQAALKDGISIVD</sequence>
<dbReference type="EMBL" id="CP021659">
    <property type="protein sequence ID" value="AWK13639.1"/>
    <property type="molecule type" value="Genomic_DNA"/>
</dbReference>
<evidence type="ECO:0000256" key="1">
    <source>
        <dbReference type="SAM" id="Coils"/>
    </source>
</evidence>
<proteinExistence type="predicted"/>
<feature type="region of interest" description="Disordered" evidence="2">
    <location>
        <begin position="203"/>
        <end position="225"/>
    </location>
</feature>
<keyword evidence="5" id="KW-1185">Reference proteome</keyword>